<keyword evidence="7" id="KW-0206">Cytoskeleton</keyword>
<evidence type="ECO:0000256" key="4">
    <source>
        <dbReference type="ARBA" id="ARBA00022490"/>
    </source>
</evidence>
<evidence type="ECO:0000256" key="2">
    <source>
        <dbReference type="ARBA" id="ARBA00004245"/>
    </source>
</evidence>
<dbReference type="AlphaFoldDB" id="A0AA88X678"/>
<dbReference type="Pfam" id="PF03999">
    <property type="entry name" value="MAP65_ASE1"/>
    <property type="match status" value="1"/>
</dbReference>
<dbReference type="PANTHER" id="PTHR19321:SF22">
    <property type="entry name" value="65-KDA MICROTUBULE-ASSOCIATED PROTEIN 3-LIKE ISOFORM X1"/>
    <property type="match status" value="1"/>
</dbReference>
<dbReference type="GO" id="GO:0000226">
    <property type="term" value="P:microtubule cytoskeleton organization"/>
    <property type="evidence" value="ECO:0007669"/>
    <property type="project" value="InterPro"/>
</dbReference>
<dbReference type="InterPro" id="IPR007145">
    <property type="entry name" value="MAP65_Ase1_PRC1"/>
</dbReference>
<evidence type="ECO:0000256" key="1">
    <source>
        <dbReference type="ARBA" id="ARBA00004123"/>
    </source>
</evidence>
<evidence type="ECO:0000256" key="3">
    <source>
        <dbReference type="ARBA" id="ARBA00006187"/>
    </source>
</evidence>
<dbReference type="GO" id="GO:0008017">
    <property type="term" value="F:microtubule binding"/>
    <property type="evidence" value="ECO:0007669"/>
    <property type="project" value="InterPro"/>
</dbReference>
<dbReference type="EMBL" id="JAVXUP010000150">
    <property type="protein sequence ID" value="KAK3036355.1"/>
    <property type="molecule type" value="Genomic_DNA"/>
</dbReference>
<evidence type="ECO:0000256" key="5">
    <source>
        <dbReference type="ARBA" id="ARBA00022553"/>
    </source>
</evidence>
<keyword evidence="8" id="KW-0539">Nucleus</keyword>
<dbReference type="GO" id="GO:0005874">
    <property type="term" value="C:microtubule"/>
    <property type="evidence" value="ECO:0007669"/>
    <property type="project" value="UniProtKB-KW"/>
</dbReference>
<keyword evidence="9" id="KW-0175">Coiled coil</keyword>
<evidence type="ECO:0000313" key="12">
    <source>
        <dbReference type="Proteomes" id="UP001188597"/>
    </source>
</evidence>
<evidence type="ECO:0000256" key="6">
    <source>
        <dbReference type="ARBA" id="ARBA00022701"/>
    </source>
</evidence>
<evidence type="ECO:0000256" key="9">
    <source>
        <dbReference type="SAM" id="Coils"/>
    </source>
</evidence>
<keyword evidence="6" id="KW-0493">Microtubule</keyword>
<evidence type="ECO:0008006" key="13">
    <source>
        <dbReference type="Google" id="ProtNLM"/>
    </source>
</evidence>
<gene>
    <name evidence="11" type="ORF">RJ639_031762</name>
</gene>
<accession>A0AA88X678</accession>
<proteinExistence type="inferred from homology"/>
<dbReference type="GO" id="GO:0005819">
    <property type="term" value="C:spindle"/>
    <property type="evidence" value="ECO:0007669"/>
    <property type="project" value="TreeGrafter"/>
</dbReference>
<name>A0AA88X678_9ASTE</name>
<organism evidence="11 12">
    <name type="scientific">Escallonia herrerae</name>
    <dbReference type="NCBI Taxonomy" id="1293975"/>
    <lineage>
        <taxon>Eukaryota</taxon>
        <taxon>Viridiplantae</taxon>
        <taxon>Streptophyta</taxon>
        <taxon>Embryophyta</taxon>
        <taxon>Tracheophyta</taxon>
        <taxon>Spermatophyta</taxon>
        <taxon>Magnoliopsida</taxon>
        <taxon>eudicotyledons</taxon>
        <taxon>Gunneridae</taxon>
        <taxon>Pentapetalae</taxon>
        <taxon>asterids</taxon>
        <taxon>campanulids</taxon>
        <taxon>Escalloniales</taxon>
        <taxon>Escalloniaceae</taxon>
        <taxon>Escallonia</taxon>
    </lineage>
</organism>
<sequence>MVWGGCDNNRWVWLFGDGVGDGVGGWRVLVMVAIIANQNGRNSDTESSRGSGGDDVLASGCCSTINMYHQDNDELLHVETTCGSLLSELQKIWDEVGEPDIERDKMIVELEQECLEAYRRKVEQASRCRAQLRQAVADSEAELAYVCAALGERPVHIRQLEQATGSLKKEVTAINQQLEVMRARKYERKSKFVEVLDQIRNISNEICQSSEDSIRNTVINEGDLSLKRLDELQSHLLALEKEKSDRLKQVLDHLNTLNSLCVVLGMDFKHAIREIQPTLDDSSSTKNISSKTIGKLSAAISSLREVKIQRMERLLQLQDLATSMVEFWSLMDTPVEEQKMFQSVTRNIAASENEITEPNNLSLDFINFAEAEVLRLQQIKSSKMKEVILKKKLDLEELCRKGHMVAESSSALDCSAEAIESGAIDPSYLLEQIELQISKVKEEAFSRKDILEKVEKWLAACEEECWLEEYNRDDNRYNAGRGTHLVLKRAEKARALVNKLPAAMVEALISKARAWKKERGFEFLYDGVSLLFMVEQYSILKQEKELERLRQRDQKRLQGQLIAEQEALFGSKPSPLKSGKKVCRTSTGGPINHRFSLGGVMLQTPKTDKTTLASHGFKKSSSVKQPNMRNHHQIGGIGAQSSGKTSFHVSGPPVVQNSSNASNAHEITTPMRKPLSPVSSPLSSKANAGNIQDQNTTPDAAVERTLCSNTTPVASPAKATAAAHDENRTPRRMPIPVPTTPSSVSVAMQTAKTPITPCVPRGGQETEYSFEEMRAGFVLPNAHSKPLFQV</sequence>
<reference evidence="11" key="1">
    <citation type="submission" date="2022-12" db="EMBL/GenBank/DDBJ databases">
        <title>Draft genome assemblies for two species of Escallonia (Escalloniales).</title>
        <authorList>
            <person name="Chanderbali A."/>
            <person name="Dervinis C."/>
            <person name="Anghel I."/>
            <person name="Soltis D."/>
            <person name="Soltis P."/>
            <person name="Zapata F."/>
        </authorList>
    </citation>
    <scope>NUCLEOTIDE SEQUENCE</scope>
    <source>
        <strain evidence="11">UCBG64.0493</strain>
        <tissue evidence="11">Leaf</tissue>
    </source>
</reference>
<evidence type="ECO:0000256" key="8">
    <source>
        <dbReference type="ARBA" id="ARBA00023242"/>
    </source>
</evidence>
<dbReference type="Gene3D" id="1.20.58.1520">
    <property type="match status" value="1"/>
</dbReference>
<evidence type="ECO:0000256" key="10">
    <source>
        <dbReference type="SAM" id="MobiDB-lite"/>
    </source>
</evidence>
<evidence type="ECO:0000313" key="11">
    <source>
        <dbReference type="EMBL" id="KAK3036355.1"/>
    </source>
</evidence>
<comment type="similarity">
    <text evidence="3">Belongs to the MAP65/ASE1 family.</text>
</comment>
<feature type="compositionally biased region" description="Polar residues" evidence="10">
    <location>
        <begin position="685"/>
        <end position="698"/>
    </location>
</feature>
<evidence type="ECO:0000256" key="7">
    <source>
        <dbReference type="ARBA" id="ARBA00023212"/>
    </source>
</evidence>
<dbReference type="GO" id="GO:0005634">
    <property type="term" value="C:nucleus"/>
    <property type="evidence" value="ECO:0007669"/>
    <property type="project" value="UniProtKB-SubCell"/>
</dbReference>
<dbReference type="FunFam" id="1.20.58.1520:FF:000002">
    <property type="entry name" value="65-kDa microtubule-associated protein 6"/>
    <property type="match status" value="1"/>
</dbReference>
<protein>
    <recommendedName>
        <fullName evidence="13">65-kDa microtubule-associated protein 3</fullName>
    </recommendedName>
</protein>
<dbReference type="GO" id="GO:0005737">
    <property type="term" value="C:cytoplasm"/>
    <property type="evidence" value="ECO:0007669"/>
    <property type="project" value="TreeGrafter"/>
</dbReference>
<dbReference type="PANTHER" id="PTHR19321">
    <property type="entry name" value="PROTEIN REGULATOR OF CYTOKINESIS 1 PRC1-RELATED"/>
    <property type="match status" value="1"/>
</dbReference>
<feature type="compositionally biased region" description="Low complexity" evidence="10">
    <location>
        <begin position="710"/>
        <end position="722"/>
    </location>
</feature>
<dbReference type="Proteomes" id="UP001188597">
    <property type="component" value="Unassembled WGS sequence"/>
</dbReference>
<keyword evidence="5" id="KW-0597">Phosphoprotein</keyword>
<comment type="subcellular location">
    <subcellularLocation>
        <location evidence="2">Cytoplasm</location>
        <location evidence="2">Cytoskeleton</location>
    </subcellularLocation>
    <subcellularLocation>
        <location evidence="1">Nucleus</location>
    </subcellularLocation>
</comment>
<feature type="compositionally biased region" description="Low complexity" evidence="10">
    <location>
        <begin position="674"/>
        <end position="684"/>
    </location>
</feature>
<keyword evidence="4" id="KW-0963">Cytoplasm</keyword>
<feature type="region of interest" description="Disordered" evidence="10">
    <location>
        <begin position="669"/>
        <end position="742"/>
    </location>
</feature>
<keyword evidence="12" id="KW-1185">Reference proteome</keyword>
<feature type="coiled-coil region" evidence="9">
    <location>
        <begin position="115"/>
        <end position="177"/>
    </location>
</feature>
<comment type="caution">
    <text evidence="11">The sequence shown here is derived from an EMBL/GenBank/DDBJ whole genome shotgun (WGS) entry which is preliminary data.</text>
</comment>